<organism evidence="1 2">
    <name type="scientific">Vigna unguiculata</name>
    <name type="common">Cowpea</name>
    <dbReference type="NCBI Taxonomy" id="3917"/>
    <lineage>
        <taxon>Eukaryota</taxon>
        <taxon>Viridiplantae</taxon>
        <taxon>Streptophyta</taxon>
        <taxon>Embryophyta</taxon>
        <taxon>Tracheophyta</taxon>
        <taxon>Spermatophyta</taxon>
        <taxon>Magnoliopsida</taxon>
        <taxon>eudicotyledons</taxon>
        <taxon>Gunneridae</taxon>
        <taxon>Pentapetalae</taxon>
        <taxon>rosids</taxon>
        <taxon>fabids</taxon>
        <taxon>Fabales</taxon>
        <taxon>Fabaceae</taxon>
        <taxon>Papilionoideae</taxon>
        <taxon>50 kb inversion clade</taxon>
        <taxon>NPAAA clade</taxon>
        <taxon>indigoferoid/millettioid clade</taxon>
        <taxon>Phaseoleae</taxon>
        <taxon>Vigna</taxon>
    </lineage>
</organism>
<proteinExistence type="predicted"/>
<gene>
    <name evidence="1" type="ORF">DEO72_LG9g2277</name>
</gene>
<reference evidence="1 2" key="1">
    <citation type="submission" date="2019-04" db="EMBL/GenBank/DDBJ databases">
        <title>An improved genome assembly and genetic linkage map for asparagus bean, Vigna unguiculata ssp. sesquipedialis.</title>
        <authorList>
            <person name="Xia Q."/>
            <person name="Zhang R."/>
            <person name="Dong Y."/>
        </authorList>
    </citation>
    <scope>NUCLEOTIDE SEQUENCE [LARGE SCALE GENOMIC DNA]</scope>
    <source>
        <tissue evidence="1">Leaf</tissue>
    </source>
</reference>
<evidence type="ECO:0000313" key="1">
    <source>
        <dbReference type="EMBL" id="QCE07260.1"/>
    </source>
</evidence>
<dbReference type="AlphaFoldDB" id="A0A4D6N0F0"/>
<name>A0A4D6N0F0_VIGUN</name>
<keyword evidence="2" id="KW-1185">Reference proteome</keyword>
<protein>
    <submittedName>
        <fullName evidence="1">Uncharacterized protein</fullName>
    </submittedName>
</protein>
<dbReference type="Proteomes" id="UP000501690">
    <property type="component" value="Linkage Group LG9"/>
</dbReference>
<dbReference type="EMBL" id="CP039353">
    <property type="protein sequence ID" value="QCE07260.1"/>
    <property type="molecule type" value="Genomic_DNA"/>
</dbReference>
<sequence>MEDKSAKRFSFNNFFQNSIMFMDRRQVLPMFSTDGGYIKVLPEEFRMFCQDDLKLDSKIYLAEGTQILYERVSSEPLNNDGNTSTGNDTHTMVGNGLDNGNHNLTKKLSQYDVESSCLYLHSNFAKQFLDKDRKRYFITNETCRRWPCRIRWTGRTCYECYITCG</sequence>
<evidence type="ECO:0000313" key="2">
    <source>
        <dbReference type="Proteomes" id="UP000501690"/>
    </source>
</evidence>
<accession>A0A4D6N0F0</accession>